<evidence type="ECO:0000313" key="3">
    <source>
        <dbReference type="Proteomes" id="UP000606786"/>
    </source>
</evidence>
<keyword evidence="3" id="KW-1185">Reference proteome</keyword>
<keyword evidence="1" id="KW-1133">Transmembrane helix</keyword>
<accession>A0A811UQV8</accession>
<feature type="non-terminal residue" evidence="2">
    <location>
        <position position="1"/>
    </location>
</feature>
<evidence type="ECO:0000313" key="2">
    <source>
        <dbReference type="EMBL" id="CAD7001562.1"/>
    </source>
</evidence>
<feature type="transmembrane region" description="Helical" evidence="1">
    <location>
        <begin position="20"/>
        <end position="41"/>
    </location>
</feature>
<organism evidence="2 3">
    <name type="scientific">Ceratitis capitata</name>
    <name type="common">Mediterranean fruit fly</name>
    <name type="synonym">Tephritis capitata</name>
    <dbReference type="NCBI Taxonomy" id="7213"/>
    <lineage>
        <taxon>Eukaryota</taxon>
        <taxon>Metazoa</taxon>
        <taxon>Ecdysozoa</taxon>
        <taxon>Arthropoda</taxon>
        <taxon>Hexapoda</taxon>
        <taxon>Insecta</taxon>
        <taxon>Pterygota</taxon>
        <taxon>Neoptera</taxon>
        <taxon>Endopterygota</taxon>
        <taxon>Diptera</taxon>
        <taxon>Brachycera</taxon>
        <taxon>Muscomorpha</taxon>
        <taxon>Tephritoidea</taxon>
        <taxon>Tephritidae</taxon>
        <taxon>Ceratitis</taxon>
        <taxon>Ceratitis</taxon>
    </lineage>
</organism>
<name>A0A811UQV8_CERCA</name>
<keyword evidence="1" id="KW-0812">Transmembrane</keyword>
<dbReference type="EMBL" id="CAJHJT010000023">
    <property type="protein sequence ID" value="CAD7001562.1"/>
    <property type="molecule type" value="Genomic_DNA"/>
</dbReference>
<sequence>NLMRVDLVWKYKAHHLLDHAYLVVLMVSVAPLLYAEANGVFHGMYCSYKD</sequence>
<proteinExistence type="predicted"/>
<reference evidence="2" key="1">
    <citation type="submission" date="2020-11" db="EMBL/GenBank/DDBJ databases">
        <authorList>
            <person name="Whitehead M."/>
        </authorList>
    </citation>
    <scope>NUCLEOTIDE SEQUENCE</scope>
    <source>
        <strain evidence="2">EGII</strain>
    </source>
</reference>
<protein>
    <submittedName>
        <fullName evidence="2">(Mediterranean fruit fly) hypothetical protein</fullName>
    </submittedName>
</protein>
<comment type="caution">
    <text evidence="2">The sequence shown here is derived from an EMBL/GenBank/DDBJ whole genome shotgun (WGS) entry which is preliminary data.</text>
</comment>
<dbReference type="AlphaFoldDB" id="A0A811UQV8"/>
<keyword evidence="1" id="KW-0472">Membrane</keyword>
<evidence type="ECO:0000256" key="1">
    <source>
        <dbReference type="SAM" id="Phobius"/>
    </source>
</evidence>
<dbReference type="Proteomes" id="UP000606786">
    <property type="component" value="Unassembled WGS sequence"/>
</dbReference>
<gene>
    <name evidence="2" type="ORF">CCAP1982_LOCUS10056</name>
</gene>